<reference evidence="2" key="2">
    <citation type="submission" date="2020-09" db="EMBL/GenBank/DDBJ databases">
        <authorList>
            <person name="Sun Q."/>
            <person name="Ohkuma M."/>
        </authorList>
    </citation>
    <scope>NUCLEOTIDE SEQUENCE</scope>
    <source>
        <strain evidence="2">JCM 31311</strain>
    </source>
</reference>
<gene>
    <name evidence="2" type="ORF">GCM10008957_04160</name>
</gene>
<comment type="caution">
    <text evidence="2">The sequence shown here is derived from an EMBL/GenBank/DDBJ whole genome shotgun (WGS) entry which is preliminary data.</text>
</comment>
<name>A0A918F0Z0_9DEIO</name>
<keyword evidence="3" id="KW-1185">Reference proteome</keyword>
<dbReference type="EMBL" id="BMQL01000001">
    <property type="protein sequence ID" value="GGQ95026.1"/>
    <property type="molecule type" value="Genomic_DNA"/>
</dbReference>
<protein>
    <submittedName>
        <fullName evidence="2">Protein containing PATAN domain</fullName>
    </submittedName>
</protein>
<evidence type="ECO:0000313" key="3">
    <source>
        <dbReference type="Proteomes" id="UP000603865"/>
    </source>
</evidence>
<proteinExistence type="predicted"/>
<organism evidence="2 3">
    <name type="scientific">Deinococcus ruber</name>
    <dbReference type="NCBI Taxonomy" id="1848197"/>
    <lineage>
        <taxon>Bacteria</taxon>
        <taxon>Thermotogati</taxon>
        <taxon>Deinococcota</taxon>
        <taxon>Deinococci</taxon>
        <taxon>Deinococcales</taxon>
        <taxon>Deinococcaceae</taxon>
        <taxon>Deinococcus</taxon>
    </lineage>
</organism>
<accession>A0A918F0Z0</accession>
<feature type="domain" description="PatA-like N-terminal" evidence="1">
    <location>
        <begin position="4"/>
        <end position="94"/>
    </location>
</feature>
<dbReference type="AlphaFoldDB" id="A0A918F0Z0"/>
<dbReference type="InterPro" id="IPR025497">
    <property type="entry name" value="PatA-like_N"/>
</dbReference>
<dbReference type="RefSeq" id="WP_189087812.1">
    <property type="nucleotide sequence ID" value="NZ_BMQL01000001.1"/>
</dbReference>
<dbReference type="Proteomes" id="UP000603865">
    <property type="component" value="Unassembled WGS sequence"/>
</dbReference>
<evidence type="ECO:0000313" key="2">
    <source>
        <dbReference type="EMBL" id="GGQ95026.1"/>
    </source>
</evidence>
<sequence>MLHADLTEFAFPAVLQMLLQGGCSGRVRVVGQREAEVWLRQGQVVQAGAMGRTGPQALELLGLINGGELNFEPGMDAPAPDLNTGRDSVLRQLMVDAGAWEPLLVIFSDWSMWPRFTPRWNPQQPVTRRQYRALSLVGTMSLEDMIRRSDLGARELLTLLEPFRQAGLIELVAPPNSSVTPR</sequence>
<evidence type="ECO:0000259" key="1">
    <source>
        <dbReference type="Pfam" id="PF14332"/>
    </source>
</evidence>
<dbReference type="Pfam" id="PF14332">
    <property type="entry name" value="DUF4388"/>
    <property type="match status" value="1"/>
</dbReference>
<reference evidence="2" key="1">
    <citation type="journal article" date="2014" name="Int. J. Syst. Evol. Microbiol.">
        <title>Complete genome sequence of Corynebacterium casei LMG S-19264T (=DSM 44701T), isolated from a smear-ripened cheese.</title>
        <authorList>
            <consortium name="US DOE Joint Genome Institute (JGI-PGF)"/>
            <person name="Walter F."/>
            <person name="Albersmeier A."/>
            <person name="Kalinowski J."/>
            <person name="Ruckert C."/>
        </authorList>
    </citation>
    <scope>NUCLEOTIDE SEQUENCE</scope>
    <source>
        <strain evidence="2">JCM 31311</strain>
    </source>
</reference>